<evidence type="ECO:0000313" key="1">
    <source>
        <dbReference type="EMBL" id="BAX57383.1"/>
    </source>
</evidence>
<dbReference type="RefSeq" id="WP_172902899.1">
    <property type="nucleotide sequence ID" value="NZ_AP018111.1"/>
</dbReference>
<proteinExistence type="predicted"/>
<name>A0A1Y1BC49_9BURK</name>
<organism evidence="1 2">
    <name type="scientific">Burkholderia stabilis</name>
    <dbReference type="NCBI Taxonomy" id="95485"/>
    <lineage>
        <taxon>Bacteria</taxon>
        <taxon>Pseudomonadati</taxon>
        <taxon>Pseudomonadota</taxon>
        <taxon>Betaproteobacteria</taxon>
        <taxon>Burkholderiales</taxon>
        <taxon>Burkholderiaceae</taxon>
        <taxon>Burkholderia</taxon>
        <taxon>Burkholderia cepacia complex</taxon>
    </lineage>
</organism>
<sequence>MDTHLMIGLGVLLGAAAAAAATRDLLRAMKAKAQMKPVPVRVREAQHGSRRIDR</sequence>
<gene>
    <name evidence="1" type="ORF">BSFP_001690</name>
</gene>
<accession>A0A1Y1BC49</accession>
<reference evidence="1 2" key="1">
    <citation type="journal article" date="2017" name="Genome Announc.">
        <title>Complete Genome Sequence of Burkholderia stabilis FERMP-21014.</title>
        <authorList>
            <person name="Konishi K."/>
            <person name="Kumagai T."/>
            <person name="Sakasegawa S."/>
            <person name="Tamura T."/>
        </authorList>
    </citation>
    <scope>NUCLEOTIDE SEQUENCE [LARGE SCALE GENOMIC DNA]</scope>
    <source>
        <strain evidence="1 2">FERMP-21014</strain>
    </source>
</reference>
<dbReference type="EMBL" id="AP018111">
    <property type="protein sequence ID" value="BAX57383.1"/>
    <property type="molecule type" value="Genomic_DNA"/>
</dbReference>
<protein>
    <submittedName>
        <fullName evidence="1">Uncharacterized protein</fullName>
    </submittedName>
</protein>
<dbReference type="AlphaFoldDB" id="A0A1Y1BC49"/>
<evidence type="ECO:0000313" key="2">
    <source>
        <dbReference type="Proteomes" id="UP000218432"/>
    </source>
</evidence>
<dbReference type="Proteomes" id="UP000218432">
    <property type="component" value="Chromosome 1"/>
</dbReference>